<dbReference type="GO" id="GO:0016618">
    <property type="term" value="F:hydroxypyruvate reductase [NAD(P)H] activity"/>
    <property type="evidence" value="ECO:0007669"/>
    <property type="project" value="TreeGrafter"/>
</dbReference>
<sequence length="324" mass="35827">MNQSDLPTVFFTFPTTTEVLQQASKKFDVISTELDLTPKEILLNLESRPANAIVVGSKQKCDADFIKQLPSQVQIIATSSVGFEHIDVEAAKKRRLQASNTPDVLTDCTADLTLLLLLGASRRAREYVHVIEKGWTKPMAQNELLGVKLSGRTLGILGMGRIGQAVAQRARAFGLKILYHNRKRLSTELENGATYFKTFEEMLPHCDIVSLHAPATNETKNIINEKTLQIMKAQSILVNVARGSLVDETALLKALDSGKIFAAGLDVFQNEPSPNNQLVTHERVFPTPHMASATIETRTDMGLRALENVERVLMGQAPRDPLWT</sequence>
<dbReference type="Pfam" id="PF00389">
    <property type="entry name" value="2-Hacid_dh"/>
    <property type="match status" value="1"/>
</dbReference>
<dbReference type="PROSITE" id="PS00670">
    <property type="entry name" value="D_2_HYDROXYACID_DH_2"/>
    <property type="match status" value="1"/>
</dbReference>
<comment type="similarity">
    <text evidence="1 4">Belongs to the D-isomer specific 2-hydroxyacid dehydrogenase family.</text>
</comment>
<dbReference type="InterPro" id="IPR006140">
    <property type="entry name" value="D-isomer_DH_NAD-bd"/>
</dbReference>
<protein>
    <submittedName>
        <fullName evidence="7">D-glycerate dehydrogenase</fullName>
    </submittedName>
</protein>
<dbReference type="EMBL" id="LUKD01000001">
    <property type="protein sequence ID" value="KYG69226.1"/>
    <property type="molecule type" value="Genomic_DNA"/>
</dbReference>
<reference evidence="7 8" key="1">
    <citation type="submission" date="2016-03" db="EMBL/GenBank/DDBJ databases">
        <authorList>
            <person name="Ploux O."/>
        </authorList>
    </citation>
    <scope>NUCLEOTIDE SEQUENCE [LARGE SCALE GENOMIC DNA]</scope>
    <source>
        <strain evidence="7 8">EC13</strain>
    </source>
</reference>
<evidence type="ECO:0000256" key="1">
    <source>
        <dbReference type="ARBA" id="ARBA00005854"/>
    </source>
</evidence>
<dbReference type="GO" id="GO:0005829">
    <property type="term" value="C:cytosol"/>
    <property type="evidence" value="ECO:0007669"/>
    <property type="project" value="TreeGrafter"/>
</dbReference>
<keyword evidence="3" id="KW-0520">NAD</keyword>
<dbReference type="InterPro" id="IPR029752">
    <property type="entry name" value="D-isomer_DH_CS1"/>
</dbReference>
<dbReference type="InterPro" id="IPR050223">
    <property type="entry name" value="D-isomer_2-hydroxyacid_DH"/>
</dbReference>
<dbReference type="Pfam" id="PF02826">
    <property type="entry name" value="2-Hacid_dh_C"/>
    <property type="match status" value="1"/>
</dbReference>
<dbReference type="PANTHER" id="PTHR10996">
    <property type="entry name" value="2-HYDROXYACID DEHYDROGENASE-RELATED"/>
    <property type="match status" value="1"/>
</dbReference>
<dbReference type="PANTHER" id="PTHR10996:SF257">
    <property type="entry name" value="GLYOXYLATE REDUCTASE 1"/>
    <property type="match status" value="1"/>
</dbReference>
<dbReference type="SUPFAM" id="SSF51735">
    <property type="entry name" value="NAD(P)-binding Rossmann-fold domains"/>
    <property type="match status" value="1"/>
</dbReference>
<name>A0A162GYD5_BDEBC</name>
<evidence type="ECO:0000256" key="4">
    <source>
        <dbReference type="RuleBase" id="RU003719"/>
    </source>
</evidence>
<proteinExistence type="inferred from homology"/>
<feature type="domain" description="D-isomer specific 2-hydroxyacid dehydrogenase catalytic" evidence="5">
    <location>
        <begin position="17"/>
        <end position="320"/>
    </location>
</feature>
<gene>
    <name evidence="7" type="ORF">AZI87_08440</name>
</gene>
<dbReference type="InterPro" id="IPR036291">
    <property type="entry name" value="NAD(P)-bd_dom_sf"/>
</dbReference>
<dbReference type="InterPro" id="IPR029753">
    <property type="entry name" value="D-isomer_DH_CS"/>
</dbReference>
<keyword evidence="2 4" id="KW-0560">Oxidoreductase</keyword>
<dbReference type="SUPFAM" id="SSF52283">
    <property type="entry name" value="Formate/glycerate dehydrogenase catalytic domain-like"/>
    <property type="match status" value="1"/>
</dbReference>
<dbReference type="FunFam" id="3.40.50.720:FF:000203">
    <property type="entry name" value="D-3-phosphoglycerate dehydrogenase (SerA)"/>
    <property type="match status" value="1"/>
</dbReference>
<dbReference type="InterPro" id="IPR006139">
    <property type="entry name" value="D-isomer_2_OHA_DH_cat_dom"/>
</dbReference>
<evidence type="ECO:0000256" key="3">
    <source>
        <dbReference type="ARBA" id="ARBA00023027"/>
    </source>
</evidence>
<dbReference type="PROSITE" id="PS00065">
    <property type="entry name" value="D_2_HYDROXYACID_DH_1"/>
    <property type="match status" value="1"/>
</dbReference>
<evidence type="ECO:0000256" key="2">
    <source>
        <dbReference type="ARBA" id="ARBA00023002"/>
    </source>
</evidence>
<dbReference type="CDD" id="cd05301">
    <property type="entry name" value="GDH"/>
    <property type="match status" value="1"/>
</dbReference>
<organism evidence="7 8">
    <name type="scientific">Bdellovibrio bacteriovorus</name>
    <dbReference type="NCBI Taxonomy" id="959"/>
    <lineage>
        <taxon>Bacteria</taxon>
        <taxon>Pseudomonadati</taxon>
        <taxon>Bdellovibrionota</taxon>
        <taxon>Bdellovibrionia</taxon>
        <taxon>Bdellovibrionales</taxon>
        <taxon>Pseudobdellovibrionaceae</taxon>
        <taxon>Bdellovibrio</taxon>
    </lineage>
</organism>
<dbReference type="AlphaFoldDB" id="A0A162GYD5"/>
<accession>A0A162GYD5</accession>
<evidence type="ECO:0000259" key="5">
    <source>
        <dbReference type="Pfam" id="PF00389"/>
    </source>
</evidence>
<evidence type="ECO:0000313" key="8">
    <source>
        <dbReference type="Proteomes" id="UP000075799"/>
    </source>
</evidence>
<comment type="caution">
    <text evidence="7">The sequence shown here is derived from an EMBL/GenBank/DDBJ whole genome shotgun (WGS) entry which is preliminary data.</text>
</comment>
<dbReference type="RefSeq" id="WP_063206125.1">
    <property type="nucleotide sequence ID" value="NZ_LUKD01000001.1"/>
</dbReference>
<dbReference type="OrthoDB" id="117809at2"/>
<dbReference type="Gene3D" id="3.40.50.720">
    <property type="entry name" value="NAD(P)-binding Rossmann-like Domain"/>
    <property type="match status" value="2"/>
</dbReference>
<dbReference type="Proteomes" id="UP000075799">
    <property type="component" value="Unassembled WGS sequence"/>
</dbReference>
<dbReference type="GO" id="GO:0030267">
    <property type="term" value="F:glyoxylate reductase (NADPH) activity"/>
    <property type="evidence" value="ECO:0007669"/>
    <property type="project" value="TreeGrafter"/>
</dbReference>
<evidence type="ECO:0000259" key="6">
    <source>
        <dbReference type="Pfam" id="PF02826"/>
    </source>
</evidence>
<evidence type="ECO:0000313" key="7">
    <source>
        <dbReference type="EMBL" id="KYG69226.1"/>
    </source>
</evidence>
<dbReference type="GO" id="GO:0051287">
    <property type="term" value="F:NAD binding"/>
    <property type="evidence" value="ECO:0007669"/>
    <property type="project" value="InterPro"/>
</dbReference>
<feature type="domain" description="D-isomer specific 2-hydroxyacid dehydrogenase NAD-binding" evidence="6">
    <location>
        <begin position="115"/>
        <end position="291"/>
    </location>
</feature>